<dbReference type="OrthoDB" id="5620at2759"/>
<organism evidence="2 3">
    <name type="scientific">Cudoniella acicularis</name>
    <dbReference type="NCBI Taxonomy" id="354080"/>
    <lineage>
        <taxon>Eukaryota</taxon>
        <taxon>Fungi</taxon>
        <taxon>Dikarya</taxon>
        <taxon>Ascomycota</taxon>
        <taxon>Pezizomycotina</taxon>
        <taxon>Leotiomycetes</taxon>
        <taxon>Helotiales</taxon>
        <taxon>Tricladiaceae</taxon>
        <taxon>Cudoniella</taxon>
    </lineage>
</organism>
<accession>A0A8H4WBI3</accession>
<dbReference type="AlphaFoldDB" id="A0A8H4WBI3"/>
<protein>
    <submittedName>
        <fullName evidence="2">Uncharacterized protein</fullName>
    </submittedName>
</protein>
<dbReference type="InterPro" id="IPR021858">
    <property type="entry name" value="Fun_TF"/>
</dbReference>
<dbReference type="EMBL" id="JAAMPI010000003">
    <property type="protein sequence ID" value="KAF4637994.1"/>
    <property type="molecule type" value="Genomic_DNA"/>
</dbReference>
<dbReference type="Proteomes" id="UP000566819">
    <property type="component" value="Unassembled WGS sequence"/>
</dbReference>
<proteinExistence type="predicted"/>
<evidence type="ECO:0000313" key="2">
    <source>
        <dbReference type="EMBL" id="KAF4637994.1"/>
    </source>
</evidence>
<dbReference type="Pfam" id="PF11951">
    <property type="entry name" value="Fungal_trans_2"/>
    <property type="match status" value="1"/>
</dbReference>
<sequence length="516" mass="57228">MPQLRFITTTNPEQVKGSGMRKIVRSHVARQHHIVRQQAWRDDNEVQGKCEYIPTLLKYLGLRGFFGDFLARMILGDETGNSVAQDKTPSEPSTRSQQSLRRPSGSLVITVSPGGAEPFSVWPLEATPRMNILVDHFLKVVGPGMNAFIAGATGTVDPIKTVYIPFSMSDPCVFHGLLLLSARSFAKLSLDTSYHITALKHKVGCIHLVNQGLGIPGKQTSDAIIAAVLMLAVEEMLLGDPEVFKAHLKGLQSMVVIRGGLDKLGLGGILKQLALSCDRACGIFTGSEPLFGQRDSREIIPPGFDQILQCSEINHHVSRFISDAKITTMIKTFSGYEGMTDAELLSSDTHCNFIAQHINRISSQSMITNNIAVVTPHLRVEECLCYGLMTYHIMMLRSIPPHPSLCLDIGNQLKSALLQTELQVHWQGHSELLLWISFAGAHTTTQGPLRDWYVLLLSSINSRLGAKSWEQIKPILMKFLWIERYEIPGSALWLEMEHLSVNNVLHLVTLAPLFRV</sequence>
<gene>
    <name evidence="2" type="ORF">G7Y89_g74</name>
</gene>
<comment type="caution">
    <text evidence="2">The sequence shown here is derived from an EMBL/GenBank/DDBJ whole genome shotgun (WGS) entry which is preliminary data.</text>
</comment>
<name>A0A8H4WBI3_9HELO</name>
<feature type="region of interest" description="Disordered" evidence="1">
    <location>
        <begin position="80"/>
        <end position="104"/>
    </location>
</feature>
<reference evidence="2 3" key="1">
    <citation type="submission" date="2020-03" db="EMBL/GenBank/DDBJ databases">
        <title>Draft Genome Sequence of Cudoniella acicularis.</title>
        <authorList>
            <person name="Buettner E."/>
            <person name="Kellner H."/>
        </authorList>
    </citation>
    <scope>NUCLEOTIDE SEQUENCE [LARGE SCALE GENOMIC DNA]</scope>
    <source>
        <strain evidence="2 3">DSM 108380</strain>
    </source>
</reference>
<evidence type="ECO:0000313" key="3">
    <source>
        <dbReference type="Proteomes" id="UP000566819"/>
    </source>
</evidence>
<dbReference type="PANTHER" id="PTHR37540">
    <property type="entry name" value="TRANSCRIPTION FACTOR (ACR-2), PUTATIVE-RELATED-RELATED"/>
    <property type="match status" value="1"/>
</dbReference>
<evidence type="ECO:0000256" key="1">
    <source>
        <dbReference type="SAM" id="MobiDB-lite"/>
    </source>
</evidence>
<feature type="compositionally biased region" description="Polar residues" evidence="1">
    <location>
        <begin position="80"/>
        <end position="101"/>
    </location>
</feature>
<dbReference type="PANTHER" id="PTHR37540:SF5">
    <property type="entry name" value="TRANSCRIPTION FACTOR DOMAIN-CONTAINING PROTEIN"/>
    <property type="match status" value="1"/>
</dbReference>
<keyword evidence="3" id="KW-1185">Reference proteome</keyword>